<dbReference type="Pfam" id="PF05707">
    <property type="entry name" value="Zot"/>
    <property type="match status" value="1"/>
</dbReference>
<proteinExistence type="predicted"/>
<accession>A0ABY7XUQ6</accession>
<dbReference type="InterPro" id="IPR008900">
    <property type="entry name" value="Zot_N"/>
</dbReference>
<dbReference type="EMBL" id="CP082270">
    <property type="protein sequence ID" value="WDM61809.1"/>
    <property type="molecule type" value="Genomic_DNA"/>
</dbReference>
<feature type="domain" description="Zona occludens toxin N-terminal" evidence="2">
    <location>
        <begin position="3"/>
        <end position="205"/>
    </location>
</feature>
<reference evidence="3 4" key="1">
    <citation type="submission" date="2021-08" db="EMBL/GenBank/DDBJ databases">
        <title>Stenotrophomonas forensis sp. nov., isolated from contaminated viral transport media.</title>
        <authorList>
            <person name="Nguyen S.V."/>
            <person name="Edwards D."/>
            <person name="Scott S."/>
            <person name="Doss J."/>
            <person name="Merid S."/>
            <person name="Zelaya E."/>
            <person name="Maza C."/>
            <person name="Mann M."/>
            <person name="Hamilton B."/>
            <person name="Blackwell R."/>
            <person name="Tran A."/>
            <person name="Hauser J."/>
        </authorList>
    </citation>
    <scope>NUCLEOTIDE SEQUENCE [LARGE SCALE GENOMIC DNA]</scope>
    <source>
        <strain evidence="3 4">DFS-20110405</strain>
    </source>
</reference>
<dbReference type="RefSeq" id="WP_274510458.1">
    <property type="nucleotide sequence ID" value="NZ_CP082270.1"/>
</dbReference>
<protein>
    <submittedName>
        <fullName evidence="3">Zonular occludens toxin domain-containing protein</fullName>
    </submittedName>
</protein>
<evidence type="ECO:0000313" key="3">
    <source>
        <dbReference type="EMBL" id="WDM61809.1"/>
    </source>
</evidence>
<gene>
    <name evidence="3" type="ORF">K5L94_11635</name>
</gene>
<keyword evidence="4" id="KW-1185">Reference proteome</keyword>
<feature type="region of interest" description="Disordered" evidence="1">
    <location>
        <begin position="244"/>
        <end position="276"/>
    </location>
</feature>
<evidence type="ECO:0000256" key="1">
    <source>
        <dbReference type="SAM" id="MobiDB-lite"/>
    </source>
</evidence>
<organism evidence="3 4">
    <name type="scientific">Stenotrophomonas forensis</name>
    <dbReference type="NCBI Taxonomy" id="2871169"/>
    <lineage>
        <taxon>Bacteria</taxon>
        <taxon>Pseudomonadati</taxon>
        <taxon>Pseudomonadota</taxon>
        <taxon>Gammaproteobacteria</taxon>
        <taxon>Lysobacterales</taxon>
        <taxon>Lysobacteraceae</taxon>
        <taxon>Stenotrophomonas</taxon>
        <taxon>Stenotrophomonas maltophilia group</taxon>
    </lineage>
</organism>
<feature type="compositionally biased region" description="Low complexity" evidence="1">
    <location>
        <begin position="252"/>
        <end position="267"/>
    </location>
</feature>
<dbReference type="Proteomes" id="UP001216828">
    <property type="component" value="Chromosome"/>
</dbReference>
<dbReference type="InterPro" id="IPR027417">
    <property type="entry name" value="P-loop_NTPase"/>
</dbReference>
<evidence type="ECO:0000259" key="2">
    <source>
        <dbReference type="Pfam" id="PF05707"/>
    </source>
</evidence>
<name>A0ABY7XUQ6_9GAMM</name>
<sequence>MPIELFTGQPGNGKTALMMERLVAEAKAASRPIFAAGINGLSPGLATVLDDPTRWNEIDQTVEGTCVCGIEFTPDGTPIPRPPHAHTLVPDGALIFVDEAWKYFGHLHNATNQKTPKHVLALSEHRHRGIDFVWTTQQPNQLYPFIRGLIGSHAHVVRRFGTKMIDVYRWGELNEEIKSSAKRELAQRTTRLLPSQIYGQYKSAEVHTIKARIPLKVVLLPVMIVVAAVCAYWAYTSLRSSSLTGAPGKEGAQSASADAAPSPSRPAGAREEAPRWPSAAAYAKDHLPRISTMPWTAPVFDERQARSDPQLVCMSSLEGLDAQGVRQEGTCRCLTEQGTAYELSQPECRTLARNGPVYNPYRERSEERRSERMDRPDDRMQSQPVGVAGSVIQKQTRALGTFPESAPYENGSVLPPTTRDL</sequence>
<dbReference type="Gene3D" id="3.40.50.300">
    <property type="entry name" value="P-loop containing nucleotide triphosphate hydrolases"/>
    <property type="match status" value="1"/>
</dbReference>
<feature type="region of interest" description="Disordered" evidence="1">
    <location>
        <begin position="361"/>
        <end position="421"/>
    </location>
</feature>
<feature type="compositionally biased region" description="Basic and acidic residues" evidence="1">
    <location>
        <begin position="361"/>
        <end position="380"/>
    </location>
</feature>
<evidence type="ECO:0000313" key="4">
    <source>
        <dbReference type="Proteomes" id="UP001216828"/>
    </source>
</evidence>